<dbReference type="PROSITE" id="PS50048">
    <property type="entry name" value="ZN2_CY6_FUNGAL_2"/>
    <property type="match status" value="1"/>
</dbReference>
<keyword evidence="4" id="KW-0804">Transcription</keyword>
<keyword evidence="5" id="KW-0539">Nucleus</keyword>
<keyword evidence="3" id="KW-0805">Transcription regulation</keyword>
<dbReference type="Gene3D" id="4.10.240.10">
    <property type="entry name" value="Zn(2)-C6 fungal-type DNA-binding domain"/>
    <property type="match status" value="1"/>
</dbReference>
<accession>A0A8H7CS83</accession>
<evidence type="ECO:0000259" key="6">
    <source>
        <dbReference type="PROSITE" id="PS50048"/>
    </source>
</evidence>
<evidence type="ECO:0000256" key="2">
    <source>
        <dbReference type="ARBA" id="ARBA00022723"/>
    </source>
</evidence>
<gene>
    <name evidence="7" type="ORF">MVEN_01575500</name>
</gene>
<organism evidence="7 8">
    <name type="scientific">Mycena venus</name>
    <dbReference type="NCBI Taxonomy" id="2733690"/>
    <lineage>
        <taxon>Eukaryota</taxon>
        <taxon>Fungi</taxon>
        <taxon>Dikarya</taxon>
        <taxon>Basidiomycota</taxon>
        <taxon>Agaricomycotina</taxon>
        <taxon>Agaricomycetes</taxon>
        <taxon>Agaricomycetidae</taxon>
        <taxon>Agaricales</taxon>
        <taxon>Marasmiineae</taxon>
        <taxon>Mycenaceae</taxon>
        <taxon>Mycena</taxon>
    </lineage>
</organism>
<sequence length="559" mass="61998">MANESPISISFDIPSPKAKACTNCRRRKIKCSAERPKCAQCARSMGFQDCEYADDGPTRTEILEEQISLLEARIEELEKPTELRSMLVLQNPYVGERRAASLPALSRGGSAVHLPLAHAELSSRPGSPFVAPTPVFEGIPLVELEPLIQTFLHHSSQFGFFLNVHNFQEAVMGRTGLRPTAVLLDVVNLWAIHLSEYTVYEASYLSKALRTSVDALAGTPNSNTILHSIQAEVLFSLYFFRNTRFLEGKYHLSAAVSLVLSTGLHRIRSADSYAAGGPLGPAFHRLPAPRDAMEEYERINAFWTVLTINNCWTTADGSPSNISYTVPDARIDTPWPSDIDDPSLVDHELPDSSIGTVTTFLANLPDSCVSVAALHAKAAILFEQASRLAAQFRPNLPTEQSNGFFVSFNAIDSLIERFKIFLSTVHSQEREQEMFVIHSLVHVATIQLHNPFVVDNEASRLRVLDAARAIVDNITQMPLNEFVFIDPIMGTLLMATCQVFIAEFGRSRCHRPLDSPMPPEERSLTNAIETVLATMSIFAPTCRLMESQLITMQQLYHGL</sequence>
<dbReference type="InterPro" id="IPR001138">
    <property type="entry name" value="Zn2Cys6_DnaBD"/>
</dbReference>
<dbReference type="CDD" id="cd12148">
    <property type="entry name" value="fungal_TF_MHR"/>
    <property type="match status" value="1"/>
</dbReference>
<reference evidence="7" key="1">
    <citation type="submission" date="2020-05" db="EMBL/GenBank/DDBJ databases">
        <title>Mycena genomes resolve the evolution of fungal bioluminescence.</title>
        <authorList>
            <person name="Tsai I.J."/>
        </authorList>
    </citation>
    <scope>NUCLEOTIDE SEQUENCE</scope>
    <source>
        <strain evidence="7">CCC161011</strain>
    </source>
</reference>
<dbReference type="PROSITE" id="PS00463">
    <property type="entry name" value="ZN2_CY6_FUNGAL_1"/>
    <property type="match status" value="1"/>
</dbReference>
<dbReference type="OrthoDB" id="2309723at2759"/>
<dbReference type="InterPro" id="IPR036864">
    <property type="entry name" value="Zn2-C6_fun-type_DNA-bd_sf"/>
</dbReference>
<feature type="domain" description="Zn(2)-C6 fungal-type" evidence="6">
    <location>
        <begin position="20"/>
        <end position="52"/>
    </location>
</feature>
<evidence type="ECO:0000256" key="3">
    <source>
        <dbReference type="ARBA" id="ARBA00023015"/>
    </source>
</evidence>
<dbReference type="PANTHER" id="PTHR47338">
    <property type="entry name" value="ZN(II)2CYS6 TRANSCRIPTION FACTOR (EUROFUNG)-RELATED"/>
    <property type="match status" value="1"/>
</dbReference>
<evidence type="ECO:0000256" key="5">
    <source>
        <dbReference type="ARBA" id="ARBA00023242"/>
    </source>
</evidence>
<dbReference type="AlphaFoldDB" id="A0A8H7CS83"/>
<proteinExistence type="predicted"/>
<dbReference type="InterPro" id="IPR050815">
    <property type="entry name" value="TF_fung"/>
</dbReference>
<dbReference type="Pfam" id="PF00172">
    <property type="entry name" value="Zn_clus"/>
    <property type="match status" value="1"/>
</dbReference>
<dbReference type="Proteomes" id="UP000620124">
    <property type="component" value="Unassembled WGS sequence"/>
</dbReference>
<evidence type="ECO:0000313" key="7">
    <source>
        <dbReference type="EMBL" id="KAF7345568.1"/>
    </source>
</evidence>
<dbReference type="CDD" id="cd00067">
    <property type="entry name" value="GAL4"/>
    <property type="match status" value="1"/>
</dbReference>
<keyword evidence="2" id="KW-0479">Metal-binding</keyword>
<evidence type="ECO:0000313" key="8">
    <source>
        <dbReference type="Proteomes" id="UP000620124"/>
    </source>
</evidence>
<dbReference type="EMBL" id="JACAZI010000013">
    <property type="protein sequence ID" value="KAF7345568.1"/>
    <property type="molecule type" value="Genomic_DNA"/>
</dbReference>
<evidence type="ECO:0000256" key="1">
    <source>
        <dbReference type="ARBA" id="ARBA00004123"/>
    </source>
</evidence>
<evidence type="ECO:0000256" key="4">
    <source>
        <dbReference type="ARBA" id="ARBA00023163"/>
    </source>
</evidence>
<protein>
    <submittedName>
        <fullName evidence="7">Fungal-trans domain-containing protein</fullName>
    </submittedName>
</protein>
<dbReference type="GO" id="GO:0005634">
    <property type="term" value="C:nucleus"/>
    <property type="evidence" value="ECO:0007669"/>
    <property type="project" value="UniProtKB-SubCell"/>
</dbReference>
<name>A0A8H7CS83_9AGAR</name>
<dbReference type="GO" id="GO:0000981">
    <property type="term" value="F:DNA-binding transcription factor activity, RNA polymerase II-specific"/>
    <property type="evidence" value="ECO:0007669"/>
    <property type="project" value="InterPro"/>
</dbReference>
<dbReference type="SMART" id="SM00066">
    <property type="entry name" value="GAL4"/>
    <property type="match status" value="1"/>
</dbReference>
<comment type="caution">
    <text evidence="7">The sequence shown here is derived from an EMBL/GenBank/DDBJ whole genome shotgun (WGS) entry which is preliminary data.</text>
</comment>
<dbReference type="GO" id="GO:0008270">
    <property type="term" value="F:zinc ion binding"/>
    <property type="evidence" value="ECO:0007669"/>
    <property type="project" value="InterPro"/>
</dbReference>
<dbReference type="PANTHER" id="PTHR47338:SF29">
    <property type="entry name" value="ZN(2)-C6 FUNGAL-TYPE DOMAIN-CONTAINING PROTEIN"/>
    <property type="match status" value="1"/>
</dbReference>
<comment type="subcellular location">
    <subcellularLocation>
        <location evidence="1">Nucleus</location>
    </subcellularLocation>
</comment>
<keyword evidence="8" id="KW-1185">Reference proteome</keyword>
<dbReference type="SUPFAM" id="SSF57701">
    <property type="entry name" value="Zn2/Cys6 DNA-binding domain"/>
    <property type="match status" value="1"/>
</dbReference>